<evidence type="ECO:0008006" key="4">
    <source>
        <dbReference type="Google" id="ProtNLM"/>
    </source>
</evidence>
<accession>A0AAV8XV45</accession>
<sequence length="109" mass="12677">MKQWNEFLRDNSYVDENYEPLVSSDDTSESEYEENEHNAGSEDEDINISQQPSATKEKNISWCEIEQEPPQFNFVEDCGLQFDSRNLIIKNLVDLFIPQEFFGSPCNAD</sequence>
<protein>
    <recommendedName>
        <fullName evidence="4">PiggyBac transposable element-derived protein domain-containing protein</fullName>
    </recommendedName>
</protein>
<evidence type="ECO:0000313" key="2">
    <source>
        <dbReference type="EMBL" id="KAJ8942606.1"/>
    </source>
</evidence>
<name>A0AAV8XV45_9CUCU</name>
<dbReference type="AlphaFoldDB" id="A0AAV8XV45"/>
<reference evidence="2" key="1">
    <citation type="journal article" date="2023" name="Insect Mol. Biol.">
        <title>Genome sequencing provides insights into the evolution of gene families encoding plant cell wall-degrading enzymes in longhorned beetles.</title>
        <authorList>
            <person name="Shin N.R."/>
            <person name="Okamura Y."/>
            <person name="Kirsch R."/>
            <person name="Pauchet Y."/>
        </authorList>
    </citation>
    <scope>NUCLEOTIDE SEQUENCE</scope>
    <source>
        <strain evidence="2">RBIC_L_NR</strain>
    </source>
</reference>
<keyword evidence="3" id="KW-1185">Reference proteome</keyword>
<proteinExistence type="predicted"/>
<feature type="region of interest" description="Disordered" evidence="1">
    <location>
        <begin position="15"/>
        <end position="55"/>
    </location>
</feature>
<evidence type="ECO:0000313" key="3">
    <source>
        <dbReference type="Proteomes" id="UP001162156"/>
    </source>
</evidence>
<dbReference type="EMBL" id="JANEYF010002750">
    <property type="protein sequence ID" value="KAJ8942606.1"/>
    <property type="molecule type" value="Genomic_DNA"/>
</dbReference>
<comment type="caution">
    <text evidence="2">The sequence shown here is derived from an EMBL/GenBank/DDBJ whole genome shotgun (WGS) entry which is preliminary data.</text>
</comment>
<dbReference type="Proteomes" id="UP001162156">
    <property type="component" value="Unassembled WGS sequence"/>
</dbReference>
<organism evidence="2 3">
    <name type="scientific">Rhamnusium bicolor</name>
    <dbReference type="NCBI Taxonomy" id="1586634"/>
    <lineage>
        <taxon>Eukaryota</taxon>
        <taxon>Metazoa</taxon>
        <taxon>Ecdysozoa</taxon>
        <taxon>Arthropoda</taxon>
        <taxon>Hexapoda</taxon>
        <taxon>Insecta</taxon>
        <taxon>Pterygota</taxon>
        <taxon>Neoptera</taxon>
        <taxon>Endopterygota</taxon>
        <taxon>Coleoptera</taxon>
        <taxon>Polyphaga</taxon>
        <taxon>Cucujiformia</taxon>
        <taxon>Chrysomeloidea</taxon>
        <taxon>Cerambycidae</taxon>
        <taxon>Lepturinae</taxon>
        <taxon>Rhagiini</taxon>
        <taxon>Rhamnusium</taxon>
    </lineage>
</organism>
<evidence type="ECO:0000256" key="1">
    <source>
        <dbReference type="SAM" id="MobiDB-lite"/>
    </source>
</evidence>
<gene>
    <name evidence="2" type="ORF">NQ314_010027</name>
</gene>